<evidence type="ECO:0000256" key="7">
    <source>
        <dbReference type="SAM" id="Phobius"/>
    </source>
</evidence>
<dbReference type="Pfam" id="PF12704">
    <property type="entry name" value="MacB_PCD"/>
    <property type="match status" value="1"/>
</dbReference>
<evidence type="ECO:0000256" key="2">
    <source>
        <dbReference type="ARBA" id="ARBA00022475"/>
    </source>
</evidence>
<evidence type="ECO:0000256" key="6">
    <source>
        <dbReference type="ARBA" id="ARBA00038076"/>
    </source>
</evidence>
<feature type="domain" description="MacB-like periplasmic core" evidence="9">
    <location>
        <begin position="21"/>
        <end position="240"/>
    </location>
</feature>
<keyword evidence="3 7" id="KW-0812">Transmembrane</keyword>
<sequence>MRWLDWLRLILSSVLASPLKSLLTALGIAIGIAAVTLLTSLGEGVRHYVLDNFSQFGTRIIAISPGKTETSGMGSLISSVRLLTMDDLRLLENLPGAEHVVANVQGSGPIRHGEKVRNTTIYGTTPSMVKAWDFKVASGRFLPDNHRQNSPAYAVLGHKVKSELFATSNPLGEIIRVGGQRYRVIGVMQEKGSMLGFDLDDMVYTPADRALSLFDREGLMEIDVVFSAATTSDRMASLIKQRLIARHGQEDFTLVTQDEMLASLNRILSMLTLGIAALGSISLIVGGVGIFTVMTTNLAERIPEIGLLRAIGTSRRQLLGIFVGEAIALSLLGGLAGMGFALLVLGILSIALPEFPMTPNVIYLFSALISSVIIGLIAGIRPAWQASKLSPVVALRDE</sequence>
<organism evidence="10">
    <name type="scientific">hydrothermal vent metagenome</name>
    <dbReference type="NCBI Taxonomy" id="652676"/>
    <lineage>
        <taxon>unclassified sequences</taxon>
        <taxon>metagenomes</taxon>
        <taxon>ecological metagenomes</taxon>
    </lineage>
</organism>
<evidence type="ECO:0000259" key="9">
    <source>
        <dbReference type="Pfam" id="PF12704"/>
    </source>
</evidence>
<dbReference type="EMBL" id="CZQC01000066">
    <property type="protein sequence ID" value="CUS42468.1"/>
    <property type="molecule type" value="Genomic_DNA"/>
</dbReference>
<feature type="transmembrane region" description="Helical" evidence="7">
    <location>
        <begin position="267"/>
        <end position="298"/>
    </location>
</feature>
<dbReference type="GO" id="GO:0022857">
    <property type="term" value="F:transmembrane transporter activity"/>
    <property type="evidence" value="ECO:0007669"/>
    <property type="project" value="TreeGrafter"/>
</dbReference>
<evidence type="ECO:0000313" key="10">
    <source>
        <dbReference type="EMBL" id="CUS42468.1"/>
    </source>
</evidence>
<dbReference type="PANTHER" id="PTHR30572:SF4">
    <property type="entry name" value="ABC TRANSPORTER PERMEASE YTRF"/>
    <property type="match status" value="1"/>
</dbReference>
<gene>
    <name evidence="10" type="ORF">MGWOODY_Tha233</name>
</gene>
<proteinExistence type="inferred from homology"/>
<comment type="similarity">
    <text evidence="6">Belongs to the ABC-4 integral membrane protein family.</text>
</comment>
<feature type="transmembrane region" description="Helical" evidence="7">
    <location>
        <begin position="318"/>
        <end position="349"/>
    </location>
</feature>
<keyword evidence="5 7" id="KW-0472">Membrane</keyword>
<feature type="transmembrane region" description="Helical" evidence="7">
    <location>
        <begin position="361"/>
        <end position="380"/>
    </location>
</feature>
<dbReference type="InterPro" id="IPR003838">
    <property type="entry name" value="ABC3_permease_C"/>
</dbReference>
<feature type="domain" description="ABC3 transporter permease C-terminal" evidence="8">
    <location>
        <begin position="278"/>
        <end position="391"/>
    </location>
</feature>
<protein>
    <submittedName>
        <fullName evidence="10">Putative ABC transporter protein</fullName>
    </submittedName>
</protein>
<name>A0A160TF56_9ZZZZ</name>
<evidence type="ECO:0000256" key="3">
    <source>
        <dbReference type="ARBA" id="ARBA00022692"/>
    </source>
</evidence>
<evidence type="ECO:0000256" key="4">
    <source>
        <dbReference type="ARBA" id="ARBA00022989"/>
    </source>
</evidence>
<comment type="subcellular location">
    <subcellularLocation>
        <location evidence="1">Cell membrane</location>
        <topology evidence="1">Multi-pass membrane protein</topology>
    </subcellularLocation>
</comment>
<dbReference type="GO" id="GO:0005886">
    <property type="term" value="C:plasma membrane"/>
    <property type="evidence" value="ECO:0007669"/>
    <property type="project" value="UniProtKB-SubCell"/>
</dbReference>
<dbReference type="InterPro" id="IPR050250">
    <property type="entry name" value="Macrolide_Exporter_MacB"/>
</dbReference>
<accession>A0A160TF56</accession>
<feature type="transmembrane region" description="Helical" evidence="7">
    <location>
        <begin position="21"/>
        <end position="42"/>
    </location>
</feature>
<evidence type="ECO:0000256" key="5">
    <source>
        <dbReference type="ARBA" id="ARBA00023136"/>
    </source>
</evidence>
<keyword evidence="4 7" id="KW-1133">Transmembrane helix</keyword>
<evidence type="ECO:0000256" key="1">
    <source>
        <dbReference type="ARBA" id="ARBA00004651"/>
    </source>
</evidence>
<reference evidence="10" key="1">
    <citation type="submission" date="2015-10" db="EMBL/GenBank/DDBJ databases">
        <authorList>
            <person name="Gilbert D.G."/>
        </authorList>
    </citation>
    <scope>NUCLEOTIDE SEQUENCE</scope>
</reference>
<evidence type="ECO:0000259" key="8">
    <source>
        <dbReference type="Pfam" id="PF02687"/>
    </source>
</evidence>
<keyword evidence="2" id="KW-1003">Cell membrane</keyword>
<dbReference type="PANTHER" id="PTHR30572">
    <property type="entry name" value="MEMBRANE COMPONENT OF TRANSPORTER-RELATED"/>
    <property type="match status" value="1"/>
</dbReference>
<dbReference type="InterPro" id="IPR025857">
    <property type="entry name" value="MacB_PCD"/>
</dbReference>
<dbReference type="AlphaFoldDB" id="A0A160TF56"/>
<dbReference type="Pfam" id="PF02687">
    <property type="entry name" value="FtsX"/>
    <property type="match status" value="1"/>
</dbReference>